<proteinExistence type="predicted"/>
<keyword evidence="2" id="KW-1185">Reference proteome</keyword>
<dbReference type="AlphaFoldDB" id="A0A183HY39"/>
<evidence type="ECO:0000313" key="3">
    <source>
        <dbReference type="WBParaSite" id="OFLC_0001240201-mRNA-1"/>
    </source>
</evidence>
<sequence>MKKYRSSKPYLKCRLKFDWHIKPHEMSSQFLSALAEFLVEKGFKRLGKITRRNREEKCVMKFGSDPQETNDGDVSKENNDMDSMGANSETVQKSSFALIGMRSVLRNMQKNVLSAVFFDTTTIKPSSVATTLGLCAISLRNTKVYAISGLNTVLSKALNMPMVGAVGLMNISATKELCDLASNSFTSVSILNKVLLKLLKKSLLLMTDMFFKKYSLTIHYGFYVEKFSTFLCDLHE</sequence>
<dbReference type="Proteomes" id="UP000267606">
    <property type="component" value="Unassembled WGS sequence"/>
</dbReference>
<organism evidence="3">
    <name type="scientific">Onchocerca flexuosa</name>
    <dbReference type="NCBI Taxonomy" id="387005"/>
    <lineage>
        <taxon>Eukaryota</taxon>
        <taxon>Metazoa</taxon>
        <taxon>Ecdysozoa</taxon>
        <taxon>Nematoda</taxon>
        <taxon>Chromadorea</taxon>
        <taxon>Rhabditida</taxon>
        <taxon>Spirurina</taxon>
        <taxon>Spiruromorpha</taxon>
        <taxon>Filarioidea</taxon>
        <taxon>Onchocercidae</taxon>
        <taxon>Onchocerca</taxon>
    </lineage>
</organism>
<accession>A0A183HY39</accession>
<dbReference type="WBParaSite" id="OFLC_0001240201-mRNA-1">
    <property type="protein sequence ID" value="OFLC_0001240201-mRNA-1"/>
    <property type="gene ID" value="OFLC_0001240201"/>
</dbReference>
<evidence type="ECO:0000313" key="1">
    <source>
        <dbReference type="EMBL" id="VDP11243.1"/>
    </source>
</evidence>
<name>A0A183HY39_9BILA</name>
<reference evidence="3" key="1">
    <citation type="submission" date="2016-06" db="UniProtKB">
        <authorList>
            <consortium name="WormBaseParasite"/>
        </authorList>
    </citation>
    <scope>IDENTIFICATION</scope>
</reference>
<reference evidence="1 2" key="2">
    <citation type="submission" date="2018-11" db="EMBL/GenBank/DDBJ databases">
        <authorList>
            <consortium name="Pathogen Informatics"/>
        </authorList>
    </citation>
    <scope>NUCLEOTIDE SEQUENCE [LARGE SCALE GENOMIC DNA]</scope>
</reference>
<evidence type="ECO:0000313" key="2">
    <source>
        <dbReference type="Proteomes" id="UP000267606"/>
    </source>
</evidence>
<protein>
    <submittedName>
        <fullName evidence="3">WS_DGAT_C domain-containing protein</fullName>
    </submittedName>
</protein>
<gene>
    <name evidence="1" type="ORF">OFLC_LOCUS12401</name>
</gene>
<dbReference type="EMBL" id="UZAJ01039836">
    <property type="protein sequence ID" value="VDP11243.1"/>
    <property type="molecule type" value="Genomic_DNA"/>
</dbReference>